<dbReference type="EMBL" id="JAUTAS010000001">
    <property type="protein sequence ID" value="MDQ1110178.1"/>
    <property type="molecule type" value="Genomic_DNA"/>
</dbReference>
<organism evidence="2 3">
    <name type="scientific">Stenotrophomonas rhizophila</name>
    <dbReference type="NCBI Taxonomy" id="216778"/>
    <lineage>
        <taxon>Bacteria</taxon>
        <taxon>Pseudomonadati</taxon>
        <taxon>Pseudomonadota</taxon>
        <taxon>Gammaproteobacteria</taxon>
        <taxon>Lysobacterales</taxon>
        <taxon>Lysobacteraceae</taxon>
        <taxon>Stenotrophomonas</taxon>
    </lineage>
</organism>
<name>A0AAP5EG50_9GAMM</name>
<evidence type="ECO:0000256" key="1">
    <source>
        <dbReference type="SAM" id="SignalP"/>
    </source>
</evidence>
<sequence length="288" mass="33533">MKKVLWLLLAALPYPAVASVEDPLARPCYMCTASEMYERAESFGVGKHYIYNGASWTNIQGFDVTEVNGQRVATHFVPEPWIRTQYNQMMRVYDQTRDEFVDPWGTVSLQPPGVPHVLLEGPQSNTVLWGHHVAGVNPRNLEAREIARRMITRAIRFDYLHADKEHGRVLRIESPWGGVTPLISRLNILHTYLGFIEFYFDHETRRWEYLESGDRYARMQETPEDFLHAGGAPRDFLYRKEYRELRPYFMDRAKWAGVEIIGELPGYVDMVFSCSRVQGKTQCRIVQR</sequence>
<accession>A0AAP5EG50</accession>
<feature type="chain" id="PRO_5042972134" evidence="1">
    <location>
        <begin position="19"/>
        <end position="288"/>
    </location>
</feature>
<feature type="signal peptide" evidence="1">
    <location>
        <begin position="1"/>
        <end position="18"/>
    </location>
</feature>
<protein>
    <submittedName>
        <fullName evidence="2">Uncharacterized protein</fullName>
    </submittedName>
</protein>
<evidence type="ECO:0000313" key="2">
    <source>
        <dbReference type="EMBL" id="MDQ1110178.1"/>
    </source>
</evidence>
<dbReference type="Proteomes" id="UP001226084">
    <property type="component" value="Unassembled WGS sequence"/>
</dbReference>
<proteinExistence type="predicted"/>
<reference evidence="2" key="1">
    <citation type="submission" date="2023-07" db="EMBL/GenBank/DDBJ databases">
        <title>Functional and genomic diversity of the sorghum phyllosphere microbiome.</title>
        <authorList>
            <person name="Shade A."/>
        </authorList>
    </citation>
    <scope>NUCLEOTIDE SEQUENCE</scope>
    <source>
        <strain evidence="2">SORGH_AS_0457</strain>
    </source>
</reference>
<evidence type="ECO:0000313" key="3">
    <source>
        <dbReference type="Proteomes" id="UP001226084"/>
    </source>
</evidence>
<dbReference type="AlphaFoldDB" id="A0AAP5EG50"/>
<keyword evidence="1" id="KW-0732">Signal</keyword>
<comment type="caution">
    <text evidence="2">The sequence shown here is derived from an EMBL/GenBank/DDBJ whole genome shotgun (WGS) entry which is preliminary data.</text>
</comment>
<gene>
    <name evidence="2" type="ORF">QE424_003337</name>
</gene>
<dbReference type="RefSeq" id="WP_143584489.1">
    <property type="nucleotide sequence ID" value="NZ_CP088000.1"/>
</dbReference>